<protein>
    <submittedName>
        <fullName evidence="6">Transglycosylase family protein</fullName>
    </submittedName>
</protein>
<name>A0ABT8HKQ4_MYCAO</name>
<dbReference type="InterPro" id="IPR023346">
    <property type="entry name" value="Lysozyme-like_dom_sf"/>
</dbReference>
<feature type="compositionally biased region" description="Low complexity" evidence="3">
    <location>
        <begin position="870"/>
        <end position="879"/>
    </location>
</feature>
<dbReference type="EMBL" id="JAUHTC010000091">
    <property type="protein sequence ID" value="MDN4521351.1"/>
    <property type="molecule type" value="Genomic_DNA"/>
</dbReference>
<feature type="region of interest" description="Disordered" evidence="3">
    <location>
        <begin position="1049"/>
        <end position="1073"/>
    </location>
</feature>
<evidence type="ECO:0000256" key="3">
    <source>
        <dbReference type="SAM" id="MobiDB-lite"/>
    </source>
</evidence>
<evidence type="ECO:0000259" key="5">
    <source>
        <dbReference type="Pfam" id="PF26571"/>
    </source>
</evidence>
<evidence type="ECO:0000256" key="2">
    <source>
        <dbReference type="ARBA" id="ARBA00022801"/>
    </source>
</evidence>
<dbReference type="SUPFAM" id="SSF53955">
    <property type="entry name" value="Lysozyme-like"/>
    <property type="match status" value="1"/>
</dbReference>
<evidence type="ECO:0000313" key="7">
    <source>
        <dbReference type="Proteomes" id="UP001172687"/>
    </source>
</evidence>
<feature type="domain" description="ARB-07466-like C-terminal" evidence="5">
    <location>
        <begin position="552"/>
        <end position="650"/>
    </location>
</feature>
<evidence type="ECO:0000259" key="4">
    <source>
        <dbReference type="Pfam" id="PF06737"/>
    </source>
</evidence>
<reference evidence="6" key="1">
    <citation type="submission" date="2023-07" db="EMBL/GenBank/DDBJ databases">
        <title>Degradation of tert-butanol by M. austroafricanum TBA100.</title>
        <authorList>
            <person name="Helbich S."/>
            <person name="Vainshtein Y."/>
        </authorList>
    </citation>
    <scope>NUCLEOTIDE SEQUENCE</scope>
    <source>
        <strain evidence="6">TBA100</strain>
    </source>
</reference>
<dbReference type="Proteomes" id="UP001172687">
    <property type="component" value="Unassembled WGS sequence"/>
</dbReference>
<dbReference type="CDD" id="cd13925">
    <property type="entry name" value="RPF"/>
    <property type="match status" value="1"/>
</dbReference>
<comment type="similarity">
    <text evidence="1">Belongs to the transglycosylase family. Rpf subfamily.</text>
</comment>
<evidence type="ECO:0000256" key="1">
    <source>
        <dbReference type="ARBA" id="ARBA00010830"/>
    </source>
</evidence>
<dbReference type="InterPro" id="IPR058593">
    <property type="entry name" value="ARB_07466-like_C"/>
</dbReference>
<comment type="caution">
    <text evidence="6">The sequence shown here is derived from an EMBL/GenBank/DDBJ whole genome shotgun (WGS) entry which is preliminary data.</text>
</comment>
<evidence type="ECO:0000313" key="6">
    <source>
        <dbReference type="EMBL" id="MDN4521351.1"/>
    </source>
</evidence>
<feature type="region of interest" description="Disordered" evidence="3">
    <location>
        <begin position="864"/>
        <end position="885"/>
    </location>
</feature>
<dbReference type="RefSeq" id="WP_301161747.1">
    <property type="nucleotide sequence ID" value="NZ_JAUHTC010000091.1"/>
</dbReference>
<gene>
    <name evidence="6" type="ORF">QYF68_26535</name>
</gene>
<dbReference type="InterPro" id="IPR010618">
    <property type="entry name" value="RPF"/>
</dbReference>
<keyword evidence="7" id="KW-1185">Reference proteome</keyword>
<dbReference type="Pfam" id="PF26571">
    <property type="entry name" value="VldE"/>
    <property type="match status" value="1"/>
</dbReference>
<sequence>MQRSFNRVADATGRVRLEQERYDALLEAGETDRARLIQQSERLAAARRAEENALRTASSAHRDYGRSVRDLGNSFTTSTRDSAGGVTQLGTALAALGRVATPATLGVISGAILQLGSIAASAAQSVLVLPGAIGALGTAFGTLKLATLGIGDAFENIGDPEKFAESLRELAPSAQQFMLSVQGMMPALRELQQATQGAFFEGFGAQANRVVSQYLPMIRQATTDVAGAFNQMFSGVADQLMTPETQRSIQSFLQNVTSAFQALAPAMAPMTQALTQLMEIGSGVLPQIAQGATNAANAFASWVSAKSATGELQQWLNEGLATLKDLVSIAWGFGQAFMSLAPTAREVLPQIVKLLEDTESLLPAITVAATASAGPFLVWAQHMRGIGMAVEALKPLVESVGNVVIGIVNRIGETIDRMLEPIRAAISAANAISPVDLPNIPRYSGISPLDLSSGGVDSFTGALVPGGPLGITYQNALGGPAGASRERRGEAPVNPLTGLPSLPGAGLFPGADAGTGWWHPSAVGNPNQLQQEYEARMDALDEAGRPGAKTPEGLTPNAAQLQQVLQQMFPGLQVNADVGRQDKFGEHSSGEALDIMVGNNRVLGEQLNRWLLQNAESFGLQYNLWRQAQWDPSGEIRPMPDRGDPTQNHMDHIHARVRPGEAASGNYMPLGAHPYQSGVQGVNVESFGSSAQSDLNGLGGQLGAQLDQDFGISKGLPGLAENAVKFVGNLFFAPLLTALQALAGGRDAGSGLIGMAAAAGGYGGGARGGAMGTSPMFGPSPSAMGPAALQPPWSADWNAIAQGESGGNWGINTGNGYSGGLQFSPSSWEAAGGTQFAPSAYQATPYQQALTAEELLRMQGPGAWPNTFVPGSSGPAAPGAPGGPGILGLPFGGGGSMLPGAGMPQGAPQGAPLTTGGMAYPAVGGGGFQGMGGLPMSAVSSAVSAGGLAIDAMAPGAGQAAAAAAQIGIQLANRAIGYAGQVAGIAVSGIGETLSLGDNPMGSLGKSWIGRLAGGFAGARPSLPNMAGQAAPPTPAAKDPRAAAQQGLAAAKGGDTNITVNNNRPTEDGTGRDIAWHVYSPAGRQ</sequence>
<keyword evidence="2" id="KW-0378">Hydrolase</keyword>
<accession>A0ABT8HKQ4</accession>
<proteinExistence type="inferred from homology"/>
<organism evidence="6 7">
    <name type="scientific">Mycolicibacterium austroafricanum</name>
    <name type="common">Mycobacterium austroafricanum</name>
    <dbReference type="NCBI Taxonomy" id="39687"/>
    <lineage>
        <taxon>Bacteria</taxon>
        <taxon>Bacillati</taxon>
        <taxon>Actinomycetota</taxon>
        <taxon>Actinomycetes</taxon>
        <taxon>Mycobacteriales</taxon>
        <taxon>Mycobacteriaceae</taxon>
        <taxon>Mycolicibacterium</taxon>
    </lineage>
</organism>
<dbReference type="Pfam" id="PF06737">
    <property type="entry name" value="Transglycosylas"/>
    <property type="match status" value="1"/>
</dbReference>
<dbReference type="Gene3D" id="1.10.530.10">
    <property type="match status" value="1"/>
</dbReference>
<feature type="domain" description="Resuscitation-promoting factor core lysozyme-like" evidence="4">
    <location>
        <begin position="794"/>
        <end position="866"/>
    </location>
</feature>